<evidence type="ECO:0000256" key="1">
    <source>
        <dbReference type="ARBA" id="ARBA00004442"/>
    </source>
</evidence>
<dbReference type="Pfam" id="PF07980">
    <property type="entry name" value="SusD_RagB"/>
    <property type="match status" value="1"/>
</dbReference>
<dbReference type="Gene3D" id="1.25.40.390">
    <property type="match status" value="1"/>
</dbReference>
<comment type="caution">
    <text evidence="8">The sequence shown here is derived from an EMBL/GenBank/DDBJ whole genome shotgun (WGS) entry which is preliminary data.</text>
</comment>
<dbReference type="InterPro" id="IPR011990">
    <property type="entry name" value="TPR-like_helical_dom_sf"/>
</dbReference>
<comment type="similarity">
    <text evidence="2">Belongs to the SusD family.</text>
</comment>
<feature type="domain" description="SusD-like N-terminal" evidence="7">
    <location>
        <begin position="117"/>
        <end position="241"/>
    </location>
</feature>
<evidence type="ECO:0000313" key="9">
    <source>
        <dbReference type="Proteomes" id="UP000461730"/>
    </source>
</evidence>
<dbReference type="GO" id="GO:0009279">
    <property type="term" value="C:cell outer membrane"/>
    <property type="evidence" value="ECO:0007669"/>
    <property type="project" value="UniProtKB-SubCell"/>
</dbReference>
<name>A0A7K1UDM4_9BACT</name>
<organism evidence="8 9">
    <name type="scientific">Chitinophaga tropicalis</name>
    <dbReference type="NCBI Taxonomy" id="2683588"/>
    <lineage>
        <taxon>Bacteria</taxon>
        <taxon>Pseudomonadati</taxon>
        <taxon>Bacteroidota</taxon>
        <taxon>Chitinophagia</taxon>
        <taxon>Chitinophagales</taxon>
        <taxon>Chitinophagaceae</taxon>
        <taxon>Chitinophaga</taxon>
    </lineage>
</organism>
<proteinExistence type="inferred from homology"/>
<dbReference type="InterPro" id="IPR033985">
    <property type="entry name" value="SusD-like_N"/>
</dbReference>
<comment type="subcellular location">
    <subcellularLocation>
        <location evidence="1">Cell outer membrane</location>
    </subcellularLocation>
</comment>
<keyword evidence="3" id="KW-0732">Signal</keyword>
<keyword evidence="9" id="KW-1185">Reference proteome</keyword>
<evidence type="ECO:0000256" key="4">
    <source>
        <dbReference type="ARBA" id="ARBA00023136"/>
    </source>
</evidence>
<dbReference type="AlphaFoldDB" id="A0A7K1UDM4"/>
<dbReference type="Pfam" id="PF14322">
    <property type="entry name" value="SusD-like_3"/>
    <property type="match status" value="1"/>
</dbReference>
<keyword evidence="4" id="KW-0472">Membrane</keyword>
<sequence>MKLTMLRRTIYISLCLLLLSGQYGCKKFLNVEPLDRLSGNTFFKTAKDVEDNMWDIYGLFRDATGSCPLFAVAGEVRGGMLAMSPQKNDGNDRTFVEYAAKNDLLPLIYTPAGKGFWDIFDLPNLADWKPYYRIIQACNILHYEIARRSISGLDEKQIKTYQAEAVFMRCLSYFIMVRLWGDVPYYTDAYHKTPLPREKMVTVMSNCIADLSAVAADLPWTFTEPAYQGARACRGAALGLLMEMNMWNAGFDKANAQNYYKATAQEGAELMESGAHLLLPIAESFTIFKGRSKESLFDIVISSNYGETLAEKWNDLSELVVHYPYKRPANGHQYSFTYFRAEYLRRLYPTGVPDARMEVWFDSQMFANDGTFMFLKYNSLYEQGNSDVNVDNNLIVLRYAGAILLRAEALAELGQEDEAIRMMNIIRERAKTTLYQGGGGQALKDAIFTERAKELMMEGHYYFDLVRTGRVTNQLWCYTPLTLTQFENGGWTWPISTAALNNNPYMELNNYWLR</sequence>
<accession>A0A7K1UDM4</accession>
<evidence type="ECO:0000256" key="5">
    <source>
        <dbReference type="ARBA" id="ARBA00023237"/>
    </source>
</evidence>
<dbReference type="InterPro" id="IPR012944">
    <property type="entry name" value="SusD_RagB_dom"/>
</dbReference>
<dbReference type="SUPFAM" id="SSF48452">
    <property type="entry name" value="TPR-like"/>
    <property type="match status" value="1"/>
</dbReference>
<evidence type="ECO:0000259" key="6">
    <source>
        <dbReference type="Pfam" id="PF07980"/>
    </source>
</evidence>
<dbReference type="CDD" id="cd08977">
    <property type="entry name" value="SusD"/>
    <property type="match status" value="1"/>
</dbReference>
<evidence type="ECO:0000256" key="2">
    <source>
        <dbReference type="ARBA" id="ARBA00006275"/>
    </source>
</evidence>
<gene>
    <name evidence="8" type="ORF">GO493_29785</name>
</gene>
<reference evidence="8 9" key="1">
    <citation type="submission" date="2019-12" db="EMBL/GenBank/DDBJ databases">
        <title>Chitinophaga sp. strain ysch24 (GDMCC 1.1355), whole genome shotgun sequence.</title>
        <authorList>
            <person name="Zhang X."/>
        </authorList>
    </citation>
    <scope>NUCLEOTIDE SEQUENCE [LARGE SCALE GENOMIC DNA]</scope>
    <source>
        <strain evidence="9">ysch24</strain>
    </source>
</reference>
<dbReference type="Proteomes" id="UP000461730">
    <property type="component" value="Unassembled WGS sequence"/>
</dbReference>
<protein>
    <submittedName>
        <fullName evidence="8">RagB/SusD family nutrient uptake outer membrane protein</fullName>
    </submittedName>
</protein>
<feature type="domain" description="RagB/SusD" evidence="6">
    <location>
        <begin position="363"/>
        <end position="512"/>
    </location>
</feature>
<dbReference type="EMBL" id="WRXN01000027">
    <property type="protein sequence ID" value="MVT12481.1"/>
    <property type="molecule type" value="Genomic_DNA"/>
</dbReference>
<keyword evidence="5" id="KW-0998">Cell outer membrane</keyword>
<evidence type="ECO:0000259" key="7">
    <source>
        <dbReference type="Pfam" id="PF14322"/>
    </source>
</evidence>
<evidence type="ECO:0000256" key="3">
    <source>
        <dbReference type="ARBA" id="ARBA00022729"/>
    </source>
</evidence>
<evidence type="ECO:0000313" key="8">
    <source>
        <dbReference type="EMBL" id="MVT12481.1"/>
    </source>
</evidence>